<dbReference type="OrthoDB" id="152385at2759"/>
<organism evidence="1 2">
    <name type="scientific">Sarcoptes scabiei</name>
    <name type="common">Itch mite</name>
    <name type="synonym">Acarus scabiei</name>
    <dbReference type="NCBI Taxonomy" id="52283"/>
    <lineage>
        <taxon>Eukaryota</taxon>
        <taxon>Metazoa</taxon>
        <taxon>Ecdysozoa</taxon>
        <taxon>Arthropoda</taxon>
        <taxon>Chelicerata</taxon>
        <taxon>Arachnida</taxon>
        <taxon>Acari</taxon>
        <taxon>Acariformes</taxon>
        <taxon>Sarcoptiformes</taxon>
        <taxon>Astigmata</taxon>
        <taxon>Psoroptidia</taxon>
        <taxon>Sarcoptoidea</taxon>
        <taxon>Sarcoptidae</taxon>
        <taxon>Sarcoptinae</taxon>
        <taxon>Sarcoptes</taxon>
    </lineage>
</organism>
<evidence type="ECO:0000313" key="1">
    <source>
        <dbReference type="EMBL" id="KPM04229.1"/>
    </source>
</evidence>
<comment type="caution">
    <text evidence="1">The sequence shown here is derived from an EMBL/GenBank/DDBJ whole genome shotgun (WGS) entry which is preliminary data.</text>
</comment>
<dbReference type="InterPro" id="IPR036179">
    <property type="entry name" value="Ig-like_dom_sf"/>
</dbReference>
<gene>
    <name evidence="1" type="ORF">QR98_0026720</name>
</gene>
<sequence>MSSKLIVFYSCFVFFFSLDLTVVEQRFVIEVYDEFVPSGSTAILRCHIPAFMRDLLDIVAWLEGSTNYILPDDSHHYSERSDLHKYHLLPSGELLINKIDSNDALKNFRCQVKHRITQEKILSSNSGRVFVSDLWRQKLIQIFSHPTNLN</sequence>
<accession>A0A132A0C3</accession>
<dbReference type="Gene3D" id="2.60.40.10">
    <property type="entry name" value="Immunoglobulins"/>
    <property type="match status" value="1"/>
</dbReference>
<dbReference type="InterPro" id="IPR013783">
    <property type="entry name" value="Ig-like_fold"/>
</dbReference>
<protein>
    <submittedName>
        <fullName evidence="1">Uncharacterized protein</fullName>
    </submittedName>
</protein>
<dbReference type="SUPFAM" id="SSF48726">
    <property type="entry name" value="Immunoglobulin"/>
    <property type="match status" value="1"/>
</dbReference>
<dbReference type="VEuPathDB" id="VectorBase:SSCA005772"/>
<dbReference type="AlphaFoldDB" id="A0A132A0C3"/>
<evidence type="ECO:0000313" key="2">
    <source>
        <dbReference type="Proteomes" id="UP000616769"/>
    </source>
</evidence>
<proteinExistence type="predicted"/>
<name>A0A132A0C3_SARSC</name>
<dbReference type="Proteomes" id="UP000616769">
    <property type="component" value="Unassembled WGS sequence"/>
</dbReference>
<reference evidence="1 2" key="1">
    <citation type="journal article" date="2015" name="Parasit. Vectors">
        <title>Draft genome of the scabies mite.</title>
        <authorList>
            <person name="Rider S.D.Jr."/>
            <person name="Morgan M.S."/>
            <person name="Arlian L.G."/>
        </authorList>
    </citation>
    <scope>NUCLEOTIDE SEQUENCE [LARGE SCALE GENOMIC DNA]</scope>
    <source>
        <strain evidence="1">Arlian Lab</strain>
    </source>
</reference>
<dbReference type="EMBL" id="JXLN01007816">
    <property type="protein sequence ID" value="KPM04229.1"/>
    <property type="molecule type" value="Genomic_DNA"/>
</dbReference>